<evidence type="ECO:0000256" key="1">
    <source>
        <dbReference type="SAM" id="MobiDB-lite"/>
    </source>
</evidence>
<dbReference type="AlphaFoldDB" id="A0A9E8HLU2"/>
<protein>
    <submittedName>
        <fullName evidence="2">Type IV pilin protein</fullName>
    </submittedName>
</protein>
<dbReference type="Proteomes" id="UP001164472">
    <property type="component" value="Chromosome"/>
</dbReference>
<dbReference type="InterPro" id="IPR031982">
    <property type="entry name" value="PilE-like"/>
</dbReference>
<feature type="compositionally biased region" description="Polar residues" evidence="1">
    <location>
        <begin position="108"/>
        <end position="120"/>
    </location>
</feature>
<gene>
    <name evidence="2" type="ORF">NNL22_12725</name>
</gene>
<dbReference type="InterPro" id="IPR045584">
    <property type="entry name" value="Pilin-like"/>
</dbReference>
<evidence type="ECO:0000313" key="3">
    <source>
        <dbReference type="Proteomes" id="UP001164472"/>
    </source>
</evidence>
<dbReference type="SUPFAM" id="SSF54523">
    <property type="entry name" value="Pili subunits"/>
    <property type="match status" value="1"/>
</dbReference>
<reference evidence="2" key="1">
    <citation type="submission" date="2022-07" db="EMBL/GenBank/DDBJ databases">
        <title>Alkalimarinus sp. nov., isolated from gut of a Alitta virens.</title>
        <authorList>
            <person name="Yang A.I."/>
            <person name="Shin N.-R."/>
        </authorList>
    </citation>
    <scope>NUCLEOTIDE SEQUENCE</scope>
    <source>
        <strain evidence="2">FA028</strain>
    </source>
</reference>
<name>A0A9E8HLU2_9ALTE</name>
<dbReference type="Gene3D" id="3.30.700.50">
    <property type="match status" value="1"/>
</dbReference>
<accession>A0A9E8HLU2</accession>
<keyword evidence="3" id="KW-1185">Reference proteome</keyword>
<evidence type="ECO:0000313" key="2">
    <source>
        <dbReference type="EMBL" id="UZW76854.1"/>
    </source>
</evidence>
<organism evidence="2 3">
    <name type="scientific">Alkalimarinus sediminis</name>
    <dbReference type="NCBI Taxonomy" id="1632866"/>
    <lineage>
        <taxon>Bacteria</taxon>
        <taxon>Pseudomonadati</taxon>
        <taxon>Pseudomonadota</taxon>
        <taxon>Gammaproteobacteria</taxon>
        <taxon>Alteromonadales</taxon>
        <taxon>Alteromonadaceae</taxon>
        <taxon>Alkalimarinus</taxon>
    </lineage>
</organism>
<sequence>MAYPSYTSHVNKTYRADAQADLLAAAQAAERFYTANFTYSGFSLGTAATDEYVNWSPSDGSSAKKRYTLTVVTATANTYTLRAIPTGGQTGDGAIEVDADGSRRWNPANDSTAAAGQTYW</sequence>
<dbReference type="EMBL" id="CP101527">
    <property type="protein sequence ID" value="UZW76854.1"/>
    <property type="molecule type" value="Genomic_DNA"/>
</dbReference>
<dbReference type="GO" id="GO:0043683">
    <property type="term" value="P:type IV pilus assembly"/>
    <property type="evidence" value="ECO:0007669"/>
    <property type="project" value="InterPro"/>
</dbReference>
<feature type="region of interest" description="Disordered" evidence="1">
    <location>
        <begin position="99"/>
        <end position="120"/>
    </location>
</feature>
<dbReference type="Pfam" id="PF16732">
    <property type="entry name" value="ComP_DUS"/>
    <property type="match status" value="1"/>
</dbReference>
<proteinExistence type="predicted"/>
<dbReference type="KEGG" id="asem:NNL22_12725"/>